<dbReference type="SUPFAM" id="SSF53383">
    <property type="entry name" value="PLP-dependent transferases"/>
    <property type="match status" value="1"/>
</dbReference>
<evidence type="ECO:0000256" key="1">
    <source>
        <dbReference type="SAM" id="MobiDB-lite"/>
    </source>
</evidence>
<dbReference type="InterPro" id="IPR015424">
    <property type="entry name" value="PyrdxlP-dep_Trfase"/>
</dbReference>
<gene>
    <name evidence="2" type="ORF">HPG69_014915</name>
</gene>
<keyword evidence="3" id="KW-1185">Reference proteome</keyword>
<feature type="region of interest" description="Disordered" evidence="1">
    <location>
        <begin position="87"/>
        <end position="133"/>
    </location>
</feature>
<comment type="caution">
    <text evidence="2">The sequence shown here is derived from an EMBL/GenBank/DDBJ whole genome shotgun (WGS) entry which is preliminary data.</text>
</comment>
<dbReference type="AlphaFoldDB" id="A0A7J7FJS4"/>
<reference evidence="2 3" key="1">
    <citation type="journal article" date="2020" name="Mol. Biol. Evol.">
        <title>Interspecific Gene Flow and the Evolution of Specialization in Black and White Rhinoceros.</title>
        <authorList>
            <person name="Moodley Y."/>
            <person name="Westbury M.V."/>
            <person name="Russo I.M."/>
            <person name="Gopalakrishnan S."/>
            <person name="Rakotoarivelo A."/>
            <person name="Olsen R.A."/>
            <person name="Prost S."/>
            <person name="Tunstall T."/>
            <person name="Ryder O.A."/>
            <person name="Dalen L."/>
            <person name="Bruford M.W."/>
        </authorList>
    </citation>
    <scope>NUCLEOTIDE SEQUENCE [LARGE SCALE GENOMIC DNA]</scope>
    <source>
        <strain evidence="2">SBR-YM</strain>
        <tissue evidence="2">Skin</tissue>
    </source>
</reference>
<evidence type="ECO:0000313" key="3">
    <source>
        <dbReference type="Proteomes" id="UP000551758"/>
    </source>
</evidence>
<dbReference type="EMBL" id="JACDTQ010000370">
    <property type="protein sequence ID" value="KAF5928310.1"/>
    <property type="molecule type" value="Genomic_DNA"/>
</dbReference>
<dbReference type="Gene3D" id="3.90.1150.10">
    <property type="entry name" value="Aspartate Aminotransferase, domain 1"/>
    <property type="match status" value="1"/>
</dbReference>
<proteinExistence type="predicted"/>
<accession>A0A7J7FJS4</accession>
<feature type="non-terminal residue" evidence="2">
    <location>
        <position position="1"/>
    </location>
</feature>
<name>A0A7J7FJS4_DICBM</name>
<dbReference type="Proteomes" id="UP000551758">
    <property type="component" value="Unassembled WGS sequence"/>
</dbReference>
<dbReference type="InterPro" id="IPR015422">
    <property type="entry name" value="PyrdxlP-dep_Trfase_small"/>
</dbReference>
<protein>
    <submittedName>
        <fullName evidence="2">Uncharacterized protein</fullName>
    </submittedName>
</protein>
<feature type="compositionally biased region" description="Basic and acidic residues" evidence="1">
    <location>
        <begin position="87"/>
        <end position="109"/>
    </location>
</feature>
<organism evidence="2 3">
    <name type="scientific">Diceros bicornis minor</name>
    <name type="common">South-central black rhinoceros</name>
    <dbReference type="NCBI Taxonomy" id="77932"/>
    <lineage>
        <taxon>Eukaryota</taxon>
        <taxon>Metazoa</taxon>
        <taxon>Chordata</taxon>
        <taxon>Craniata</taxon>
        <taxon>Vertebrata</taxon>
        <taxon>Euteleostomi</taxon>
        <taxon>Mammalia</taxon>
        <taxon>Eutheria</taxon>
        <taxon>Laurasiatheria</taxon>
        <taxon>Perissodactyla</taxon>
        <taxon>Rhinocerotidae</taxon>
        <taxon>Diceros</taxon>
    </lineage>
</organism>
<sequence>SCAVCLIIPDIIENEDLQGNVTKVGNHLLNPLERTLATAETQHTIYKMKERNVLKIKPPMCFTEDDAKFTVDQLDRTWTVLEKAVEAKTENEISEKTPCRTKMPKEAHSEFLSYSTTDSRENPSRKRNGLCTD</sequence>
<evidence type="ECO:0000313" key="2">
    <source>
        <dbReference type="EMBL" id="KAF5928310.1"/>
    </source>
</evidence>